<keyword evidence="1" id="KW-1133">Transmembrane helix</keyword>
<keyword evidence="3" id="KW-1185">Reference proteome</keyword>
<comment type="caution">
    <text evidence="2">The sequence shown here is derived from an EMBL/GenBank/DDBJ whole genome shotgun (WGS) entry which is preliminary data.</text>
</comment>
<accession>A0ABQ4ZV16</accession>
<organism evidence="2 3">
    <name type="scientific">Tanacetum coccineum</name>
    <dbReference type="NCBI Taxonomy" id="301880"/>
    <lineage>
        <taxon>Eukaryota</taxon>
        <taxon>Viridiplantae</taxon>
        <taxon>Streptophyta</taxon>
        <taxon>Embryophyta</taxon>
        <taxon>Tracheophyta</taxon>
        <taxon>Spermatophyta</taxon>
        <taxon>Magnoliopsida</taxon>
        <taxon>eudicotyledons</taxon>
        <taxon>Gunneridae</taxon>
        <taxon>Pentapetalae</taxon>
        <taxon>asterids</taxon>
        <taxon>campanulids</taxon>
        <taxon>Asterales</taxon>
        <taxon>Asteraceae</taxon>
        <taxon>Asteroideae</taxon>
        <taxon>Anthemideae</taxon>
        <taxon>Anthemidinae</taxon>
        <taxon>Tanacetum</taxon>
    </lineage>
</organism>
<reference evidence="2" key="1">
    <citation type="journal article" date="2022" name="Int. J. Mol. Sci.">
        <title>Draft Genome of Tanacetum Coccineum: Genomic Comparison of Closely Related Tanacetum-Family Plants.</title>
        <authorList>
            <person name="Yamashiro T."/>
            <person name="Shiraishi A."/>
            <person name="Nakayama K."/>
            <person name="Satake H."/>
        </authorList>
    </citation>
    <scope>NUCLEOTIDE SEQUENCE</scope>
</reference>
<reference evidence="2" key="2">
    <citation type="submission" date="2022-01" db="EMBL/GenBank/DDBJ databases">
        <authorList>
            <person name="Yamashiro T."/>
            <person name="Shiraishi A."/>
            <person name="Satake H."/>
            <person name="Nakayama K."/>
        </authorList>
    </citation>
    <scope>NUCLEOTIDE SEQUENCE</scope>
</reference>
<evidence type="ECO:0000313" key="2">
    <source>
        <dbReference type="EMBL" id="GJS94125.1"/>
    </source>
</evidence>
<keyword evidence="1" id="KW-0812">Transmembrane</keyword>
<dbReference type="Proteomes" id="UP001151760">
    <property type="component" value="Unassembled WGS sequence"/>
</dbReference>
<dbReference type="PANTHER" id="PTHR33116">
    <property type="entry name" value="REVERSE TRANSCRIPTASE ZINC-BINDING DOMAIN-CONTAINING PROTEIN-RELATED-RELATED"/>
    <property type="match status" value="1"/>
</dbReference>
<dbReference type="PANTHER" id="PTHR33116:SF78">
    <property type="entry name" value="OS12G0587133 PROTEIN"/>
    <property type="match status" value="1"/>
</dbReference>
<sequence length="360" mass="41485">MRATLTMEFPNRLHPDQSRDLEMSVSNEEIKKSTWECGTDKAPGPDGFTFGLLPHFAYIDGEDVLQCVSEVQSAFVANSTIFKTSIYSRMRVITMRKMDSMLSAIVERFYYTVDRVRNRLSKWKMKMLSSGGRLTLVKSVLGSMPIFHMSLFKVPAEKGGLVSRVLYALREDCCSNGFGVSNQRVLLYGARVIKAIHGEWTGVYWRHKDWITLNLAGQALSRRLMCARGGNLKTQNVADSLLCLLQQFPRSRARTVNVDGEWTQDHFLIASLKEDYRQYQLCSGGENSNFVDSLFPNKITFSHELGRWWEVPDMEIDSYATWKGWIVTIRMASKTKLMFEGVYYVMWWLLWWGFLFSAKL</sequence>
<feature type="transmembrane region" description="Helical" evidence="1">
    <location>
        <begin position="341"/>
        <end position="358"/>
    </location>
</feature>
<dbReference type="EMBL" id="BQNB010011708">
    <property type="protein sequence ID" value="GJS94125.1"/>
    <property type="molecule type" value="Genomic_DNA"/>
</dbReference>
<keyword evidence="1" id="KW-0472">Membrane</keyword>
<name>A0ABQ4ZV16_9ASTR</name>
<gene>
    <name evidence="2" type="ORF">Tco_0801093</name>
</gene>
<proteinExistence type="predicted"/>
<evidence type="ECO:0000256" key="1">
    <source>
        <dbReference type="SAM" id="Phobius"/>
    </source>
</evidence>
<protein>
    <submittedName>
        <fullName evidence="2">Uncharacterized protein</fullName>
    </submittedName>
</protein>
<evidence type="ECO:0000313" key="3">
    <source>
        <dbReference type="Proteomes" id="UP001151760"/>
    </source>
</evidence>